<dbReference type="Pfam" id="PF03559">
    <property type="entry name" value="Hexose_dehydrat"/>
    <property type="match status" value="2"/>
</dbReference>
<dbReference type="Proteomes" id="UP001597417">
    <property type="component" value="Unassembled WGS sequence"/>
</dbReference>
<evidence type="ECO:0000313" key="3">
    <source>
        <dbReference type="Proteomes" id="UP001597417"/>
    </source>
</evidence>
<dbReference type="InterPro" id="IPR005212">
    <property type="entry name" value="EvaA-like"/>
</dbReference>
<comment type="caution">
    <text evidence="2">The sequence shown here is derived from an EMBL/GenBank/DDBJ whole genome shotgun (WGS) entry which is preliminary data.</text>
</comment>
<feature type="domain" description="dTDP-4-dehydro-6-deoxy-alpha-D-glucopyranose 2,3-dehydratase" evidence="1">
    <location>
        <begin position="26"/>
        <end position="225"/>
    </location>
</feature>
<gene>
    <name evidence="2" type="ORF">ACFSXZ_05430</name>
</gene>
<sequence length="462" mass="51899">MTERTRRSPDDVVRPARNEVLADAGEFRRWWSDRHHTGTFEVTRVPFADLEPWSFDPSTGNLSHASGRFFTIEGLQVETGGLAVRAQPVINQPEIGLLGIVAKTLDGVPHCLMQAKMEPGNINTLQLSPTVQATRSNYTQVHRGHRTRYLEHFLGADRGEVAVDVIQSEQGSWYWRKRNRNMVVHVAGEVPVNDDYRWIPLPLVYDLLRVDNLVNMDARTVLSCIPPSDTIAPHVREDDRDDDRALHGLGEILSWLIEAKTRCDWSTRLVPLRDVPGWRRTEDEIADPGGRHFRIIGVQVAAGNREVTTWRQPLLAPHGPGLAAFVLSRINGVPHLLVQARPEIGLLDMVEMGPTIQLLPGEDPSSVGHPLLKEIALGGLGRPLYDAMLSEEGGRFYHAMTRYQVIEVGEDFPVDVADNFRWVSMRQLMTLLRHGHYVNIEARTLLACAQAPRDRGDFHAGT</sequence>
<dbReference type="Gene3D" id="3.90.79.40">
    <property type="entry name" value="EvaA sugar 2,3-dehydratase subunit"/>
    <property type="match status" value="2"/>
</dbReference>
<feature type="domain" description="dTDP-4-dehydro-6-deoxy-alpha-D-glucopyranose 2,3-dehydratase" evidence="1">
    <location>
        <begin position="251"/>
        <end position="448"/>
    </location>
</feature>
<dbReference type="RefSeq" id="WP_378261857.1">
    <property type="nucleotide sequence ID" value="NZ_JBHUKR010000004.1"/>
</dbReference>
<name>A0ABW5FP22_9PSEU</name>
<organism evidence="2 3">
    <name type="scientific">Amycolatopsis pigmentata</name>
    <dbReference type="NCBI Taxonomy" id="450801"/>
    <lineage>
        <taxon>Bacteria</taxon>
        <taxon>Bacillati</taxon>
        <taxon>Actinomycetota</taxon>
        <taxon>Actinomycetes</taxon>
        <taxon>Pseudonocardiales</taxon>
        <taxon>Pseudonocardiaceae</taxon>
        <taxon>Amycolatopsis</taxon>
    </lineage>
</organism>
<dbReference type="InterPro" id="IPR038153">
    <property type="entry name" value="EvaA-like_sf"/>
</dbReference>
<dbReference type="EMBL" id="JBHUKR010000004">
    <property type="protein sequence ID" value="MFD2415766.1"/>
    <property type="molecule type" value="Genomic_DNA"/>
</dbReference>
<proteinExistence type="predicted"/>
<accession>A0ABW5FP22</accession>
<keyword evidence="3" id="KW-1185">Reference proteome</keyword>
<protein>
    <submittedName>
        <fullName evidence="2">NDP-hexose 2,3-dehydratase family protein</fullName>
    </submittedName>
</protein>
<evidence type="ECO:0000313" key="2">
    <source>
        <dbReference type="EMBL" id="MFD2415766.1"/>
    </source>
</evidence>
<reference evidence="3" key="1">
    <citation type="journal article" date="2019" name="Int. J. Syst. Evol. Microbiol.">
        <title>The Global Catalogue of Microorganisms (GCM) 10K type strain sequencing project: providing services to taxonomists for standard genome sequencing and annotation.</title>
        <authorList>
            <consortium name="The Broad Institute Genomics Platform"/>
            <consortium name="The Broad Institute Genome Sequencing Center for Infectious Disease"/>
            <person name="Wu L."/>
            <person name="Ma J."/>
        </authorList>
    </citation>
    <scope>NUCLEOTIDE SEQUENCE [LARGE SCALE GENOMIC DNA]</scope>
    <source>
        <strain evidence="3">CGMCC 4.7645</strain>
    </source>
</reference>
<evidence type="ECO:0000259" key="1">
    <source>
        <dbReference type="Pfam" id="PF03559"/>
    </source>
</evidence>